<feature type="region of interest" description="Disordered" evidence="4">
    <location>
        <begin position="330"/>
        <end position="389"/>
    </location>
</feature>
<dbReference type="SUPFAM" id="SSF90123">
    <property type="entry name" value="ABC transporter transmembrane region"/>
    <property type="match status" value="1"/>
</dbReference>
<feature type="compositionally biased region" description="Basic and acidic residues" evidence="4">
    <location>
        <begin position="336"/>
        <end position="346"/>
    </location>
</feature>
<dbReference type="EMBL" id="LGRX02035099">
    <property type="protein sequence ID" value="KAK3236289.1"/>
    <property type="molecule type" value="Genomic_DNA"/>
</dbReference>
<feature type="transmembrane region" description="Helical" evidence="5">
    <location>
        <begin position="202"/>
        <end position="220"/>
    </location>
</feature>
<feature type="transmembrane region" description="Helical" evidence="5">
    <location>
        <begin position="167"/>
        <end position="190"/>
    </location>
</feature>
<dbReference type="GO" id="GO:0005524">
    <property type="term" value="F:ATP binding"/>
    <property type="evidence" value="ECO:0007669"/>
    <property type="project" value="InterPro"/>
</dbReference>
<feature type="transmembrane region" description="Helical" evidence="5">
    <location>
        <begin position="257"/>
        <end position="280"/>
    </location>
</feature>
<feature type="non-terminal residue" evidence="7">
    <location>
        <position position="629"/>
    </location>
</feature>
<feature type="transmembrane region" description="Helical" evidence="5">
    <location>
        <begin position="227"/>
        <end position="245"/>
    </location>
</feature>
<organism evidence="7 8">
    <name type="scientific">Cymbomonas tetramitiformis</name>
    <dbReference type="NCBI Taxonomy" id="36881"/>
    <lineage>
        <taxon>Eukaryota</taxon>
        <taxon>Viridiplantae</taxon>
        <taxon>Chlorophyta</taxon>
        <taxon>Pyramimonadophyceae</taxon>
        <taxon>Pyramimonadales</taxon>
        <taxon>Pyramimonadaceae</taxon>
        <taxon>Cymbomonas</taxon>
    </lineage>
</organism>
<dbReference type="AlphaFoldDB" id="A0AAE0EQ82"/>
<keyword evidence="2 5" id="KW-1133">Transmembrane helix</keyword>
<evidence type="ECO:0000313" key="7">
    <source>
        <dbReference type="EMBL" id="KAK3236289.1"/>
    </source>
</evidence>
<protein>
    <recommendedName>
        <fullName evidence="6">ABC transmembrane type-1 domain-containing protein</fullName>
    </recommendedName>
</protein>
<feature type="transmembrane region" description="Helical" evidence="5">
    <location>
        <begin position="137"/>
        <end position="155"/>
    </location>
</feature>
<evidence type="ECO:0000256" key="1">
    <source>
        <dbReference type="ARBA" id="ARBA00022692"/>
    </source>
</evidence>
<feature type="transmembrane region" description="Helical" evidence="5">
    <location>
        <begin position="450"/>
        <end position="470"/>
    </location>
</feature>
<dbReference type="Proteomes" id="UP001190700">
    <property type="component" value="Unassembled WGS sequence"/>
</dbReference>
<keyword evidence="3 5" id="KW-0472">Membrane</keyword>
<gene>
    <name evidence="7" type="ORF">CYMTET_53560</name>
</gene>
<feature type="transmembrane region" description="Helical" evidence="5">
    <location>
        <begin position="95"/>
        <end position="117"/>
    </location>
</feature>
<reference evidence="7 8" key="1">
    <citation type="journal article" date="2015" name="Genome Biol. Evol.">
        <title>Comparative Genomics of a Bacterivorous Green Alga Reveals Evolutionary Causalities and Consequences of Phago-Mixotrophic Mode of Nutrition.</title>
        <authorList>
            <person name="Burns J.A."/>
            <person name="Paasch A."/>
            <person name="Narechania A."/>
            <person name="Kim E."/>
        </authorList>
    </citation>
    <scope>NUCLEOTIDE SEQUENCE [LARGE SCALE GENOMIC DNA]</scope>
    <source>
        <strain evidence="7 8">PLY_AMNH</strain>
    </source>
</reference>
<dbReference type="InterPro" id="IPR036640">
    <property type="entry name" value="ABC1_TM_sf"/>
</dbReference>
<accession>A0AAE0EQ82</accession>
<evidence type="ECO:0000313" key="8">
    <source>
        <dbReference type="Proteomes" id="UP001190700"/>
    </source>
</evidence>
<dbReference type="GO" id="GO:0016020">
    <property type="term" value="C:membrane"/>
    <property type="evidence" value="ECO:0007669"/>
    <property type="project" value="InterPro"/>
</dbReference>
<feature type="domain" description="ABC transmembrane type-1" evidence="6">
    <location>
        <begin position="453"/>
        <end position="603"/>
    </location>
</feature>
<evidence type="ECO:0000256" key="4">
    <source>
        <dbReference type="SAM" id="MobiDB-lite"/>
    </source>
</evidence>
<keyword evidence="8" id="KW-1185">Reference proteome</keyword>
<dbReference type="GO" id="GO:0140359">
    <property type="term" value="F:ABC-type transporter activity"/>
    <property type="evidence" value="ECO:0007669"/>
    <property type="project" value="InterPro"/>
</dbReference>
<sequence>MAEVSECEAQLVSEILLKLKGDNGEDRLNSPLEKHRDKLNSFENNGELLATLERESGVPQNLPQFGNISGYTLLFGAGNVEEAYRTSRDDRNEAVLPWLSGVVFVTVLFNFIALWFLDSDGPDTECFQTGGTVGDGLRFTLNTSIMVGPMLTSYAHVIRILRPIRAIVLDLTFLSTHLAALARVMVTFWSSKEDDLLEGHCWAQDVFLIGVALALPIGYAQVGSKSVVVYIMQIGSLATVVGAFFRCQYSSVCPMDISVSGYVNCIALWLPSSATCYFSLRADRKLFWERVLRACVAEISNANQVPAAFAYDVDSVNACLGLSILRSSEQPSTSTEAERDGRDQTRPKPSKRPRTVSAKFRETFKRNKKQVVPEDEVEAEAQSSTEKEATVKKEPLSLVLQHLLPPVAGKLTKYLPGIWEPPEGFGPEVTGKDSFYWALWWLWRAQRTKFLQCIVIIMGQGFTSFMVPATSQNIFDKQLENGTLMGLLLAVGLLGILYIVENELDFRLQQYTPAGGKFVPDTRQAIIFHLAALPATKKYLHDHQEVLRILQEDVEKLNDAIRSTVDVFSSIVRLLCIFIVLLQFNIYLNSIVFLTLPILVYYIRKKSPVIMAWSEIQLEETRGFMKSAA</sequence>
<evidence type="ECO:0000259" key="6">
    <source>
        <dbReference type="Pfam" id="PF00664"/>
    </source>
</evidence>
<dbReference type="Pfam" id="PF00664">
    <property type="entry name" value="ABC_membrane"/>
    <property type="match status" value="1"/>
</dbReference>
<dbReference type="InterPro" id="IPR011527">
    <property type="entry name" value="ABC1_TM_dom"/>
</dbReference>
<keyword evidence="1 5" id="KW-0812">Transmembrane</keyword>
<proteinExistence type="predicted"/>
<evidence type="ECO:0000256" key="3">
    <source>
        <dbReference type="ARBA" id="ARBA00023136"/>
    </source>
</evidence>
<comment type="caution">
    <text evidence="7">The sequence shown here is derived from an EMBL/GenBank/DDBJ whole genome shotgun (WGS) entry which is preliminary data.</text>
</comment>
<feature type="transmembrane region" description="Helical" evidence="5">
    <location>
        <begin position="482"/>
        <end position="500"/>
    </location>
</feature>
<evidence type="ECO:0000256" key="5">
    <source>
        <dbReference type="SAM" id="Phobius"/>
    </source>
</evidence>
<name>A0AAE0EQ82_9CHLO</name>
<evidence type="ECO:0000256" key="2">
    <source>
        <dbReference type="ARBA" id="ARBA00022989"/>
    </source>
</evidence>
<dbReference type="Gene3D" id="1.20.1560.10">
    <property type="entry name" value="ABC transporter type 1, transmembrane domain"/>
    <property type="match status" value="1"/>
</dbReference>
<feature type="transmembrane region" description="Helical" evidence="5">
    <location>
        <begin position="586"/>
        <end position="603"/>
    </location>
</feature>